<keyword evidence="1" id="KW-0472">Membrane</keyword>
<dbReference type="EMBL" id="LDJX01000010">
    <property type="protein sequence ID" value="KPM30358.1"/>
    <property type="molecule type" value="Genomic_DNA"/>
</dbReference>
<keyword evidence="3" id="KW-1185">Reference proteome</keyword>
<gene>
    <name evidence="2" type="ORF">I595_3519</name>
</gene>
<evidence type="ECO:0000313" key="3">
    <source>
        <dbReference type="Proteomes" id="UP000050280"/>
    </source>
</evidence>
<name>A0A0P7AY64_9FLAO</name>
<feature type="transmembrane region" description="Helical" evidence="1">
    <location>
        <begin position="20"/>
        <end position="43"/>
    </location>
</feature>
<feature type="transmembrane region" description="Helical" evidence="1">
    <location>
        <begin position="55"/>
        <end position="73"/>
    </location>
</feature>
<reference evidence="2 3" key="1">
    <citation type="submission" date="2015-09" db="EMBL/GenBank/DDBJ databases">
        <title>Genome sequence of the marine flavobacterium Croceitalea dokdonensis DOKDO 023 that contains proton- and sodium-pumping rhodopsins.</title>
        <authorList>
            <person name="Kwon S.-K."/>
            <person name="Lee H.K."/>
            <person name="Kwak M.-J."/>
            <person name="Kim J.F."/>
        </authorList>
    </citation>
    <scope>NUCLEOTIDE SEQUENCE [LARGE SCALE GENOMIC DNA]</scope>
    <source>
        <strain evidence="2 3">DOKDO 023</strain>
    </source>
</reference>
<organism evidence="2 3">
    <name type="scientific">Croceitalea dokdonensis DOKDO 023</name>
    <dbReference type="NCBI Taxonomy" id="1300341"/>
    <lineage>
        <taxon>Bacteria</taxon>
        <taxon>Pseudomonadati</taxon>
        <taxon>Bacteroidota</taxon>
        <taxon>Flavobacteriia</taxon>
        <taxon>Flavobacteriales</taxon>
        <taxon>Flavobacteriaceae</taxon>
        <taxon>Croceitalea</taxon>
    </lineage>
</organism>
<feature type="transmembrane region" description="Helical" evidence="1">
    <location>
        <begin position="153"/>
        <end position="173"/>
    </location>
</feature>
<feature type="transmembrane region" description="Helical" evidence="1">
    <location>
        <begin position="180"/>
        <end position="200"/>
    </location>
</feature>
<feature type="transmembrane region" description="Helical" evidence="1">
    <location>
        <begin position="206"/>
        <end position="223"/>
    </location>
</feature>
<evidence type="ECO:0000256" key="1">
    <source>
        <dbReference type="SAM" id="Phobius"/>
    </source>
</evidence>
<feature type="transmembrane region" description="Helical" evidence="1">
    <location>
        <begin position="108"/>
        <end position="133"/>
    </location>
</feature>
<feature type="transmembrane region" description="Helical" evidence="1">
    <location>
        <begin position="349"/>
        <end position="366"/>
    </location>
</feature>
<proteinExistence type="predicted"/>
<feature type="transmembrane region" description="Helical" evidence="1">
    <location>
        <begin position="230"/>
        <end position="249"/>
    </location>
</feature>
<evidence type="ECO:0008006" key="4">
    <source>
        <dbReference type="Google" id="ProtNLM"/>
    </source>
</evidence>
<keyword evidence="1" id="KW-0812">Transmembrane</keyword>
<feature type="transmembrane region" description="Helical" evidence="1">
    <location>
        <begin position="79"/>
        <end position="96"/>
    </location>
</feature>
<dbReference type="Proteomes" id="UP000050280">
    <property type="component" value="Unassembled WGS sequence"/>
</dbReference>
<protein>
    <recommendedName>
        <fullName evidence="4">O-antigen polymerase</fullName>
    </recommendedName>
</protein>
<comment type="caution">
    <text evidence="2">The sequence shown here is derived from an EMBL/GenBank/DDBJ whole genome shotgun (WGS) entry which is preliminary data.</text>
</comment>
<dbReference type="STRING" id="1300341.I595_3519"/>
<dbReference type="AlphaFoldDB" id="A0A0P7AY64"/>
<sequence length="398" mass="44877">MDIIKTSFIKSFGIVPLVLLIAYFLDFFYYGFVFGYCLTIYILLHAKEFSKILDLDSIILFIFSVVYAIFYAFDPYSGMQFILVYALFPLVFYLLGKNIAKKAKGSEQLFNIILGLSVIYSTIALISVLLNIASGGFAQTERNIPLLWGSSGAATGTAAYLFANMCLPALLLFSFKKRKILINLILVTVYCLSILAVLRLGSRTQIVISGFTLFASLLFLFKVQSPTRNFITLLLVFFGLNAVLTTVNIDFDSDLLSAYADRMDSKSHGASTAGGRTERWEKSLEYMIKKPMGWKVDDFGYSHNLWLDTARGGTLLSFFFLCLFTIRSLIKALGIIRNHSTNIIFRNQVLVYTLAFMLQFFVEPILEGSVQLFLFYCLFQGAINQQKNNIVKGNNLIQ</sequence>
<feature type="transmembrane region" description="Helical" evidence="1">
    <location>
        <begin position="315"/>
        <end position="337"/>
    </location>
</feature>
<dbReference type="PATRIC" id="fig|1300341.3.peg.772"/>
<accession>A0A0P7AY64</accession>
<evidence type="ECO:0000313" key="2">
    <source>
        <dbReference type="EMBL" id="KPM30358.1"/>
    </source>
</evidence>
<keyword evidence="1" id="KW-1133">Transmembrane helix</keyword>